<comment type="caution">
    <text evidence="2">The sequence shown here is derived from an EMBL/GenBank/DDBJ whole genome shotgun (WGS) entry which is preliminary data.</text>
</comment>
<reference evidence="2 3" key="1">
    <citation type="submission" date="2015-09" db="EMBL/GenBank/DDBJ databases">
        <title>Draft Genome Sequence of Bradyrhizobium manausense Strain BR 3351T, a Novel Symbiotic Nitrogen-Fixing Alphaproteobacterium Isolated from Brazilian Amazon Rain Forest.</title>
        <authorList>
            <person name="De Araujo J.L."/>
            <person name="Zilli J.E."/>
        </authorList>
    </citation>
    <scope>NUCLEOTIDE SEQUENCE [LARGE SCALE GENOMIC DNA]</scope>
    <source>
        <strain evidence="2 3">BR3351</strain>
    </source>
</reference>
<accession>A0A0R3DV31</accession>
<evidence type="ECO:0000313" key="3">
    <source>
        <dbReference type="Proteomes" id="UP000051936"/>
    </source>
</evidence>
<evidence type="ECO:0000256" key="1">
    <source>
        <dbReference type="SAM" id="MobiDB-lite"/>
    </source>
</evidence>
<evidence type="ECO:0000313" key="2">
    <source>
        <dbReference type="EMBL" id="KRQ13655.1"/>
    </source>
</evidence>
<gene>
    <name evidence="2" type="ORF">AOQ71_13795</name>
</gene>
<organism evidence="2 3">
    <name type="scientific">Bradyrhizobium manausense</name>
    <dbReference type="NCBI Taxonomy" id="989370"/>
    <lineage>
        <taxon>Bacteria</taxon>
        <taxon>Pseudomonadati</taxon>
        <taxon>Pseudomonadota</taxon>
        <taxon>Alphaproteobacteria</taxon>
        <taxon>Hyphomicrobiales</taxon>
        <taxon>Nitrobacteraceae</taxon>
        <taxon>Bradyrhizobium</taxon>
    </lineage>
</organism>
<dbReference type="AlphaFoldDB" id="A0A0R3DV31"/>
<dbReference type="EMBL" id="LJYG01000052">
    <property type="protein sequence ID" value="KRQ13655.1"/>
    <property type="molecule type" value="Genomic_DNA"/>
</dbReference>
<protein>
    <submittedName>
        <fullName evidence="2">Uncharacterized protein</fullName>
    </submittedName>
</protein>
<keyword evidence="3" id="KW-1185">Reference proteome</keyword>
<dbReference type="Proteomes" id="UP000051936">
    <property type="component" value="Unassembled WGS sequence"/>
</dbReference>
<feature type="region of interest" description="Disordered" evidence="1">
    <location>
        <begin position="36"/>
        <end position="55"/>
    </location>
</feature>
<proteinExistence type="predicted"/>
<name>A0A0R3DV31_9BRAD</name>
<sequence length="83" mass="8938">MPVLAQRGDQRFEILAQCDGIENAVRRIARKKPSAGVVSGPISRFGRKPSSNASTTKAIHGRFSLSPFALSSNVASMIGNRLR</sequence>